<comment type="caution">
    <text evidence="4">The sequence shown here is derived from an EMBL/GenBank/DDBJ whole genome shotgun (WGS) entry which is preliminary data.</text>
</comment>
<dbReference type="InterPro" id="IPR053876">
    <property type="entry name" value="Phage_int_M"/>
</dbReference>
<keyword evidence="5" id="KW-1185">Reference proteome</keyword>
<proteinExistence type="predicted"/>
<evidence type="ECO:0000313" key="4">
    <source>
        <dbReference type="EMBL" id="MBB3771810.1"/>
    </source>
</evidence>
<feature type="region of interest" description="Disordered" evidence="2">
    <location>
        <begin position="1"/>
        <end position="25"/>
    </location>
</feature>
<accession>A0A839ZAM5</accession>
<sequence length="78" mass="8945">MRDKAKQVLREGFDPGANKHAGSFGHSFETPAREWFEGQKAAWEPAHFARVASRFENDRFPEIGSMYIGQIEASDWRC</sequence>
<dbReference type="Gene3D" id="1.10.150.130">
    <property type="match status" value="1"/>
</dbReference>
<gene>
    <name evidence="4" type="ORF">FHS55_002419</name>
</gene>
<dbReference type="Pfam" id="PF22022">
    <property type="entry name" value="Phage_int_M"/>
    <property type="match status" value="1"/>
</dbReference>
<feature type="compositionally biased region" description="Basic and acidic residues" evidence="2">
    <location>
        <begin position="1"/>
        <end position="13"/>
    </location>
</feature>
<evidence type="ECO:0000256" key="1">
    <source>
        <dbReference type="ARBA" id="ARBA00023125"/>
    </source>
</evidence>
<dbReference type="GO" id="GO:0003677">
    <property type="term" value="F:DNA binding"/>
    <property type="evidence" value="ECO:0007669"/>
    <property type="project" value="UniProtKB-KW"/>
</dbReference>
<reference evidence="4 5" key="1">
    <citation type="submission" date="2020-08" db="EMBL/GenBank/DDBJ databases">
        <title>Genomic Encyclopedia of Type Strains, Phase IV (KMG-IV): sequencing the most valuable type-strain genomes for metagenomic binning, comparative biology and taxonomic classification.</title>
        <authorList>
            <person name="Goeker M."/>
        </authorList>
    </citation>
    <scope>NUCLEOTIDE SEQUENCE [LARGE SCALE GENOMIC DNA]</scope>
    <source>
        <strain evidence="4 5">DSM 5895</strain>
    </source>
</reference>
<feature type="domain" description="Phage integrase central" evidence="3">
    <location>
        <begin position="28"/>
        <end position="75"/>
    </location>
</feature>
<name>A0A839ZAM5_9HYPH</name>
<evidence type="ECO:0000313" key="5">
    <source>
        <dbReference type="Proteomes" id="UP000533469"/>
    </source>
</evidence>
<dbReference type="AlphaFoldDB" id="A0A839ZAM5"/>
<dbReference type="InterPro" id="IPR010998">
    <property type="entry name" value="Integrase_recombinase_N"/>
</dbReference>
<keyword evidence="1" id="KW-0238">DNA-binding</keyword>
<dbReference type="Proteomes" id="UP000533469">
    <property type="component" value="Unassembled WGS sequence"/>
</dbReference>
<dbReference type="EMBL" id="JACICD010000004">
    <property type="protein sequence ID" value="MBB3771810.1"/>
    <property type="molecule type" value="Genomic_DNA"/>
</dbReference>
<evidence type="ECO:0000259" key="3">
    <source>
        <dbReference type="Pfam" id="PF22022"/>
    </source>
</evidence>
<protein>
    <recommendedName>
        <fullName evidence="3">Phage integrase central domain-containing protein</fullName>
    </recommendedName>
</protein>
<evidence type="ECO:0000256" key="2">
    <source>
        <dbReference type="SAM" id="MobiDB-lite"/>
    </source>
</evidence>
<organism evidence="4 5">
    <name type="scientific">Ancylobacter tetraedralis</name>
    <dbReference type="NCBI Taxonomy" id="217068"/>
    <lineage>
        <taxon>Bacteria</taxon>
        <taxon>Pseudomonadati</taxon>
        <taxon>Pseudomonadota</taxon>
        <taxon>Alphaproteobacteria</taxon>
        <taxon>Hyphomicrobiales</taxon>
        <taxon>Xanthobacteraceae</taxon>
        <taxon>Ancylobacter</taxon>
    </lineage>
</organism>